<dbReference type="RefSeq" id="WP_282840106.1">
    <property type="nucleotide sequence ID" value="NZ_JASCXW010000043.1"/>
</dbReference>
<evidence type="ECO:0000313" key="4">
    <source>
        <dbReference type="Proteomes" id="UP001431532"/>
    </source>
</evidence>
<keyword evidence="2" id="KW-1133">Transmembrane helix</keyword>
<feature type="transmembrane region" description="Helical" evidence="2">
    <location>
        <begin position="120"/>
        <end position="138"/>
    </location>
</feature>
<feature type="transmembrane region" description="Helical" evidence="2">
    <location>
        <begin position="94"/>
        <end position="114"/>
    </location>
</feature>
<feature type="compositionally biased region" description="Acidic residues" evidence="1">
    <location>
        <begin position="202"/>
        <end position="212"/>
    </location>
</feature>
<gene>
    <name evidence="3" type="ORF">QJ521_08810</name>
</gene>
<dbReference type="AlphaFoldDB" id="A0AAW6UCH7"/>
<dbReference type="EMBL" id="JASCXW010000043">
    <property type="protein sequence ID" value="MDI6453664.1"/>
    <property type="molecule type" value="Genomic_DNA"/>
</dbReference>
<sequence>MKLNPKVYKQLTGEPFETQEINGKNIEFHYMNDTPFLFQFASKGRFAIWTSDGNDYKVLIETKYYDVMKDFYQEEVNMIWLSFLERVGAISKKINMMFIIPTLIFYVLIAVVSTLLFPELMLQILLFMIVIVVISNMFQGRIVNKRVKEENKLAQDQIREFLGNSEFDELVKAQEEHYKEYFKFNVEEETTIEEDKTNNIENSEDEDGTKSD</sequence>
<evidence type="ECO:0000313" key="3">
    <source>
        <dbReference type="EMBL" id="MDI6453664.1"/>
    </source>
</evidence>
<keyword evidence="4" id="KW-1185">Reference proteome</keyword>
<name>A0AAW6UCH7_9MOLU</name>
<feature type="region of interest" description="Disordered" evidence="1">
    <location>
        <begin position="192"/>
        <end position="212"/>
    </location>
</feature>
<keyword evidence="2" id="KW-0812">Transmembrane</keyword>
<reference evidence="3" key="1">
    <citation type="submission" date="2023-05" db="EMBL/GenBank/DDBJ databases">
        <title>Mariniplasma microaerophilum sp. nov., a novel anaerobic mollicute isolated from terrestrial mud volcano, Taman Peninsula, Russia.</title>
        <authorList>
            <person name="Khomyakova M.A."/>
            <person name="Merkel A.Y."/>
            <person name="Slobodkin A.I."/>
        </authorList>
    </citation>
    <scope>NUCLEOTIDE SEQUENCE</scope>
    <source>
        <strain evidence="3">M4Ah</strain>
    </source>
</reference>
<evidence type="ECO:0000256" key="2">
    <source>
        <dbReference type="SAM" id="Phobius"/>
    </source>
</evidence>
<keyword evidence="2" id="KW-0472">Membrane</keyword>
<comment type="caution">
    <text evidence="3">The sequence shown here is derived from an EMBL/GenBank/DDBJ whole genome shotgun (WGS) entry which is preliminary data.</text>
</comment>
<dbReference type="Proteomes" id="UP001431532">
    <property type="component" value="Unassembled WGS sequence"/>
</dbReference>
<accession>A0AAW6UCH7</accession>
<protein>
    <submittedName>
        <fullName evidence="3">Uncharacterized protein</fullName>
    </submittedName>
</protein>
<organism evidence="3 4">
    <name type="scientific">Peloplasma aerotolerans</name>
    <dbReference type="NCBI Taxonomy" id="3044389"/>
    <lineage>
        <taxon>Bacteria</taxon>
        <taxon>Bacillati</taxon>
        <taxon>Mycoplasmatota</taxon>
        <taxon>Mollicutes</taxon>
        <taxon>Acholeplasmatales</taxon>
        <taxon>Acholeplasmataceae</taxon>
        <taxon>Peloplasma</taxon>
    </lineage>
</organism>
<proteinExistence type="predicted"/>
<evidence type="ECO:0000256" key="1">
    <source>
        <dbReference type="SAM" id="MobiDB-lite"/>
    </source>
</evidence>